<sequence>MVLGQSKLEQALLTMLQHGNFGHAVFFSGYDESANNLIAEWFGKMLVCQDLKTNEPCGSCRACQSLIRNDGTLFKILDSGNSNYTVDEIRGLKRDLALTNPQNSNRVVLIKRAQNLREASANALLKVLEEPAAKIFFILTSINPSSVLKTINSRVVHFVIQPVPRRVSKEKLTELGFSKTEIDLALELFPGQLERAKDFLEDKENFENFQELHDHARRLLAADLLKRMKISGQILQKLDTSEQRSRIQEIFRLLLIKMKNQPEYWQILPKFLQAHWFLKTNANPKQIFESILMQLP</sequence>
<dbReference type="PANTHER" id="PTHR11669:SF8">
    <property type="entry name" value="DNA POLYMERASE III SUBUNIT DELTA"/>
    <property type="match status" value="1"/>
</dbReference>
<reference evidence="3" key="1">
    <citation type="submission" date="2017-09" db="EMBL/GenBank/DDBJ databases">
        <title>Depth-based differentiation of microbial function through sediment-hosted aquifers and enrichment of novel symbionts in the deep terrestrial subsurface.</title>
        <authorList>
            <person name="Probst A.J."/>
            <person name="Ladd B."/>
            <person name="Jarett J.K."/>
            <person name="Geller-Mcgrath D.E."/>
            <person name="Sieber C.M.K."/>
            <person name="Emerson J.B."/>
            <person name="Anantharaman K."/>
            <person name="Thomas B.C."/>
            <person name="Malmstrom R."/>
            <person name="Stieglmeier M."/>
            <person name="Klingl A."/>
            <person name="Woyke T."/>
            <person name="Ryan C.M."/>
            <person name="Banfield J.F."/>
        </authorList>
    </citation>
    <scope>NUCLEOTIDE SEQUENCE [LARGE SCALE GENOMIC DNA]</scope>
</reference>
<dbReference type="Pfam" id="PF13177">
    <property type="entry name" value="DNA_pol3_delta2"/>
    <property type="match status" value="1"/>
</dbReference>
<name>A0A2H0YQU2_9BACT</name>
<feature type="domain" description="UBA" evidence="1">
    <location>
        <begin position="162"/>
        <end position="203"/>
    </location>
</feature>
<dbReference type="PROSITE" id="PS50030">
    <property type="entry name" value="UBA"/>
    <property type="match status" value="1"/>
</dbReference>
<evidence type="ECO:0000313" key="3">
    <source>
        <dbReference type="Proteomes" id="UP000236845"/>
    </source>
</evidence>
<accession>A0A2H0YQU2</accession>
<dbReference type="GO" id="GO:0006261">
    <property type="term" value="P:DNA-templated DNA replication"/>
    <property type="evidence" value="ECO:0007669"/>
    <property type="project" value="TreeGrafter"/>
</dbReference>
<dbReference type="InterPro" id="IPR027417">
    <property type="entry name" value="P-loop_NTPase"/>
</dbReference>
<proteinExistence type="predicted"/>
<evidence type="ECO:0000313" key="2">
    <source>
        <dbReference type="EMBL" id="PIS40848.1"/>
    </source>
</evidence>
<dbReference type="SUPFAM" id="SSF52540">
    <property type="entry name" value="P-loop containing nucleoside triphosphate hydrolases"/>
    <property type="match status" value="1"/>
</dbReference>
<dbReference type="PANTHER" id="PTHR11669">
    <property type="entry name" value="REPLICATION FACTOR C / DNA POLYMERASE III GAMMA-TAU SUBUNIT"/>
    <property type="match status" value="1"/>
</dbReference>
<dbReference type="EMBL" id="PEXW01000021">
    <property type="protein sequence ID" value="PIS40848.1"/>
    <property type="molecule type" value="Genomic_DNA"/>
</dbReference>
<organism evidence="2 3">
    <name type="scientific">Candidatus Kerfeldbacteria bacterium CG08_land_8_20_14_0_20_43_14</name>
    <dbReference type="NCBI Taxonomy" id="2014246"/>
    <lineage>
        <taxon>Bacteria</taxon>
        <taxon>Candidatus Kerfeldiibacteriota</taxon>
    </lineage>
</organism>
<comment type="caution">
    <text evidence="2">The sequence shown here is derived from an EMBL/GenBank/DDBJ whole genome shotgun (WGS) entry which is preliminary data.</text>
</comment>
<evidence type="ECO:0000259" key="1">
    <source>
        <dbReference type="PROSITE" id="PS50030"/>
    </source>
</evidence>
<dbReference type="InterPro" id="IPR015940">
    <property type="entry name" value="UBA"/>
</dbReference>
<dbReference type="InterPro" id="IPR050238">
    <property type="entry name" value="DNA_Rep/Repair_Clamp_Loader"/>
</dbReference>
<dbReference type="Proteomes" id="UP000236845">
    <property type="component" value="Unassembled WGS sequence"/>
</dbReference>
<dbReference type="Gene3D" id="3.40.50.300">
    <property type="entry name" value="P-loop containing nucleotide triphosphate hydrolases"/>
    <property type="match status" value="1"/>
</dbReference>
<protein>
    <recommendedName>
        <fullName evidence="1">UBA domain-containing protein</fullName>
    </recommendedName>
</protein>
<gene>
    <name evidence="2" type="ORF">COT26_01090</name>
</gene>
<dbReference type="AlphaFoldDB" id="A0A2H0YQU2"/>